<keyword evidence="2" id="KW-0812">Transmembrane</keyword>
<name>A0AAD3NBD9_LATJO</name>
<dbReference type="InterPro" id="IPR014752">
    <property type="entry name" value="Arrestin-like_C"/>
</dbReference>
<evidence type="ECO:0000256" key="2">
    <source>
        <dbReference type="SAM" id="Phobius"/>
    </source>
</evidence>
<evidence type="ECO:0000256" key="1">
    <source>
        <dbReference type="ARBA" id="ARBA00005298"/>
    </source>
</evidence>
<dbReference type="InterPro" id="IPR035992">
    <property type="entry name" value="Ricin_B-like_lectins"/>
</dbReference>
<evidence type="ECO:0000313" key="5">
    <source>
        <dbReference type="Proteomes" id="UP001279410"/>
    </source>
</evidence>
<comment type="similarity">
    <text evidence="1">Belongs to the arrestin family.</text>
</comment>
<dbReference type="PANTHER" id="PTHR11188:SF135">
    <property type="entry name" value="ARRESTIN DOMAIN CONTAINING 3-LIKE-RELATED"/>
    <property type="match status" value="1"/>
</dbReference>
<comment type="caution">
    <text evidence="4">The sequence shown here is derived from an EMBL/GenBank/DDBJ whole genome shotgun (WGS) entry which is preliminary data.</text>
</comment>
<dbReference type="PROSITE" id="PS50231">
    <property type="entry name" value="RICIN_B_LECTIN"/>
    <property type="match status" value="1"/>
</dbReference>
<sequence length="1042" mass="115504">MPSIKSFTMTYDALNESGTFSEGDRITGKVTLVLFKDTEVQKLFVKAKGDGSVSWSTTSGDRNHTYRAERRFFKLKQFLIQEASHETIIPQGIHHYNFSFNIPQETSWTKGLPSSFKGTHGRIVYKLEAVLSRSWRMDRTLKEELHFASKSFPPRHSLMSKQVGSTNKEMGLFSKGHVQLNVTVDRKAYAPGETVDIVANIDNSSSSEMTPKFKLTQEVVYCARGSTKFEENVIHKVLDNCVKPKTQKQVRCAFKIPQGQTLTILNCDILSVKYYVKVYLDISFASDPKVVFPVIILPPELALGPQPGVAAEPYPAGAAGGPSDSDFHSPGVSMSPYPAFPHSASHEYPGAQRVQRVHWWDMSPIKDFCVTYDAINEEGTFASGDPLSGTVTFTLTKDTKVKCLSVKAKGDARVHWTEGTGDNKRSYSAHRRYFKLKELLIAENEKGTILPKGTHRFKFRFQIPQGDMPSSFKGLHGKIVYMIEVKMSRSWRLPSIEQNEIKFVSRSIPRLDQMVSTQFGSVNKEMGMFSKGEVQMSATANRKVCSPGDTLSIVANVKNMSSKTMRAKFSLQQKTVYRASGSTNSGDISLCKLLGDTIGPNSEVNVTCQLEIPADVIYSLQNCDIVSVDYYVKVYLDISFSFDPEVVFPLIIIPSSLAKLQPVEAMGPNPAGPFWGTSNSDFPPPAPTDSKLSLPVIAVAMGRRLLCVYLLVFVIFNKASGLKIRNRLLGKCLQVQEGVLGGRVSLGECSPYSPLQEWRWLPESQALSSHHTGECLTAPGEQYEGVHLQPCAFTIERDETGDGVAAVGMGRETSSQAWSCSKKGHLTLIGRGLHLSATPESTLVFLSREHKQQGSRWQTLDNQTLCNGRDSKHNQHQDQSPHYLGKSLDPGIFPSAISDINRQAEPFEGIMDIRVTETYPVIDGNLSSLSTKSPADPTMVFFSMDYGMGWKITMLVLSSLALVLGTVILILNVYSNRRKKVVCVLKSYTMRPEVSVPGSPVPSERAPLTEHAMRLPHSSPTLHRGEILIEWKDGTVTPLYEA</sequence>
<dbReference type="SUPFAM" id="SSF81296">
    <property type="entry name" value="E set domains"/>
    <property type="match status" value="4"/>
</dbReference>
<feature type="transmembrane region" description="Helical" evidence="2">
    <location>
        <begin position="952"/>
        <end position="974"/>
    </location>
</feature>
<dbReference type="Pfam" id="PF02752">
    <property type="entry name" value="Arrestin_C"/>
    <property type="match status" value="2"/>
</dbReference>
<organism evidence="4 5">
    <name type="scientific">Lates japonicus</name>
    <name type="common">Japanese lates</name>
    <dbReference type="NCBI Taxonomy" id="270547"/>
    <lineage>
        <taxon>Eukaryota</taxon>
        <taxon>Metazoa</taxon>
        <taxon>Chordata</taxon>
        <taxon>Craniata</taxon>
        <taxon>Vertebrata</taxon>
        <taxon>Euteleostomi</taxon>
        <taxon>Actinopterygii</taxon>
        <taxon>Neopterygii</taxon>
        <taxon>Teleostei</taxon>
        <taxon>Neoteleostei</taxon>
        <taxon>Acanthomorphata</taxon>
        <taxon>Carangaria</taxon>
        <taxon>Carangaria incertae sedis</taxon>
        <taxon>Centropomidae</taxon>
        <taxon>Lates</taxon>
    </lineage>
</organism>
<dbReference type="InterPro" id="IPR011021">
    <property type="entry name" value="Arrestin-like_N"/>
</dbReference>
<feature type="domain" description="Arrestin C-terminal-like" evidence="3">
    <location>
        <begin position="174"/>
        <end position="301"/>
    </location>
</feature>
<dbReference type="Proteomes" id="UP001279410">
    <property type="component" value="Unassembled WGS sequence"/>
</dbReference>
<proteinExistence type="inferred from homology"/>
<accession>A0AAD3NBD9</accession>
<dbReference type="InterPro" id="IPR050357">
    <property type="entry name" value="Arrestin_domain-protein"/>
</dbReference>
<dbReference type="GO" id="GO:0005737">
    <property type="term" value="C:cytoplasm"/>
    <property type="evidence" value="ECO:0007669"/>
    <property type="project" value="TreeGrafter"/>
</dbReference>
<evidence type="ECO:0000259" key="3">
    <source>
        <dbReference type="SMART" id="SM01017"/>
    </source>
</evidence>
<gene>
    <name evidence="4" type="ORF">AKAME5_001955200</name>
</gene>
<dbReference type="InterPro" id="IPR011022">
    <property type="entry name" value="Arrestin_C-like"/>
</dbReference>
<dbReference type="SMART" id="SM01017">
    <property type="entry name" value="Arrestin_C"/>
    <property type="match status" value="2"/>
</dbReference>
<dbReference type="Pfam" id="PF00339">
    <property type="entry name" value="Arrestin_N"/>
    <property type="match status" value="2"/>
</dbReference>
<dbReference type="GO" id="GO:0015031">
    <property type="term" value="P:protein transport"/>
    <property type="evidence" value="ECO:0007669"/>
    <property type="project" value="TreeGrafter"/>
</dbReference>
<dbReference type="PANTHER" id="PTHR11188">
    <property type="entry name" value="ARRESTIN DOMAIN CONTAINING PROTEIN"/>
    <property type="match status" value="1"/>
</dbReference>
<dbReference type="GO" id="GO:0005886">
    <property type="term" value="C:plasma membrane"/>
    <property type="evidence" value="ECO:0007669"/>
    <property type="project" value="TreeGrafter"/>
</dbReference>
<dbReference type="AlphaFoldDB" id="A0AAD3NBD9"/>
<reference evidence="4" key="1">
    <citation type="submission" date="2022-08" db="EMBL/GenBank/DDBJ databases">
        <title>Genome sequencing of akame (Lates japonicus).</title>
        <authorList>
            <person name="Hashiguchi Y."/>
            <person name="Takahashi H."/>
        </authorList>
    </citation>
    <scope>NUCLEOTIDE SEQUENCE</scope>
    <source>
        <strain evidence="4">Kochi</strain>
    </source>
</reference>
<evidence type="ECO:0000313" key="4">
    <source>
        <dbReference type="EMBL" id="GLD68241.1"/>
    </source>
</evidence>
<dbReference type="GO" id="GO:0007399">
    <property type="term" value="P:nervous system development"/>
    <property type="evidence" value="ECO:0007669"/>
    <property type="project" value="UniProtKB-ARBA"/>
</dbReference>
<keyword evidence="2" id="KW-1133">Transmembrane helix</keyword>
<dbReference type="Gene3D" id="2.80.10.50">
    <property type="match status" value="1"/>
</dbReference>
<dbReference type="InterPro" id="IPR014756">
    <property type="entry name" value="Ig_E-set"/>
</dbReference>
<keyword evidence="5" id="KW-1185">Reference proteome</keyword>
<protein>
    <recommendedName>
        <fullName evidence="3">Arrestin C-terminal-like domain-containing protein</fullName>
    </recommendedName>
</protein>
<dbReference type="EMBL" id="BRZM01000128">
    <property type="protein sequence ID" value="GLD68241.1"/>
    <property type="molecule type" value="Genomic_DNA"/>
</dbReference>
<dbReference type="Gene3D" id="2.60.40.640">
    <property type="match status" value="4"/>
</dbReference>
<keyword evidence="2" id="KW-0472">Membrane</keyword>
<feature type="domain" description="Arrestin C-terminal-like" evidence="3">
    <location>
        <begin position="530"/>
        <end position="657"/>
    </location>
</feature>
<dbReference type="SUPFAM" id="SSF50370">
    <property type="entry name" value="Ricin B-like lectins"/>
    <property type="match status" value="1"/>
</dbReference>